<feature type="region of interest" description="Disordered" evidence="1">
    <location>
        <begin position="569"/>
        <end position="590"/>
    </location>
</feature>
<sequence>MAQTFAIPCTIPDVAQYSHLRFDGDGVSDWIEQVARIFDRAGLSDAQRIAEIQYWTKDKTHQKRVEAAIDQLDSWSAGLTALKNTFAIGDPRQLRSAYDSLKELENQPPRSNPSKIYTYCLDHQIRVSETKGTARVPSDLDCTRGLFEGIHSHSLEDILSKAKMTYEGIFKMEYRLAQELVRGWAKTKISLYNHMKRGEGSLFSDQGGRRSPEYFASAVSERATEIGVPAAHTVQESQQQRAPRFNQPDVDALTEKIRALEIRLNQVGPSDQRHQMDDLRTAYQPQQPWGYQPPAWQSEAQHSNHQHQAQVPTSIERKAKGEGKPILKEVCDWVISNNLDPKLKELAAYYLRRDYNHASSGPTMGATPPSQNRYQPQPALARPPTPAAVPSAGVNVNSILGPEGEEFFPEKPVRDYAWEPLARPVDRPVTEILTGSIIEELGDVGETEVALAEKRRGTGLLPRHTKRAKRAFFSEDPEAEHTPGNTSSNSSDQTVTDDSSPTESISEPIKPSATERGATERGTTEGTLNSTAVEFWTDKVSENLKTNFKITWEDCCKFCPEFVEGMKRATAAKGRKRRPQNHQASTPIMR</sequence>
<dbReference type="AlphaFoldDB" id="A0A1Y2DMN5"/>
<accession>A0A1Y2DMN5</accession>
<evidence type="ECO:0000313" key="3">
    <source>
        <dbReference type="Proteomes" id="UP000193689"/>
    </source>
</evidence>
<feature type="compositionally biased region" description="Polar residues" evidence="1">
    <location>
        <begin position="359"/>
        <end position="375"/>
    </location>
</feature>
<feature type="region of interest" description="Disordered" evidence="1">
    <location>
        <begin position="460"/>
        <end position="529"/>
    </location>
</feature>
<dbReference type="STRING" id="1141098.A0A1Y2DMN5"/>
<evidence type="ECO:0000256" key="1">
    <source>
        <dbReference type="SAM" id="MobiDB-lite"/>
    </source>
</evidence>
<name>A0A1Y2DMN5_9PEZI</name>
<proteinExistence type="predicted"/>
<dbReference type="EMBL" id="MCFJ01000012">
    <property type="protein sequence ID" value="ORY59915.1"/>
    <property type="molecule type" value="Genomic_DNA"/>
</dbReference>
<feature type="compositionally biased region" description="Polar residues" evidence="1">
    <location>
        <begin position="483"/>
        <end position="505"/>
    </location>
</feature>
<feature type="compositionally biased region" description="Polar residues" evidence="1">
    <location>
        <begin position="581"/>
        <end position="590"/>
    </location>
</feature>
<keyword evidence="3" id="KW-1185">Reference proteome</keyword>
<dbReference type="RefSeq" id="XP_040712349.1">
    <property type="nucleotide sequence ID" value="XM_040858655.1"/>
</dbReference>
<dbReference type="GeneID" id="63774867"/>
<dbReference type="InParanoid" id="A0A1Y2DMN5"/>
<evidence type="ECO:0000313" key="2">
    <source>
        <dbReference type="EMBL" id="ORY59915.1"/>
    </source>
</evidence>
<comment type="caution">
    <text evidence="2">The sequence shown here is derived from an EMBL/GenBank/DDBJ whole genome shotgun (WGS) entry which is preliminary data.</text>
</comment>
<protein>
    <submittedName>
        <fullName evidence="2">Uncharacterized protein</fullName>
    </submittedName>
</protein>
<reference evidence="2 3" key="1">
    <citation type="submission" date="2016-07" db="EMBL/GenBank/DDBJ databases">
        <title>Pervasive Adenine N6-methylation of Active Genes in Fungi.</title>
        <authorList>
            <consortium name="DOE Joint Genome Institute"/>
            <person name="Mondo S.J."/>
            <person name="Dannebaum R.O."/>
            <person name="Kuo R.C."/>
            <person name="Labutti K."/>
            <person name="Haridas S."/>
            <person name="Kuo A."/>
            <person name="Salamov A."/>
            <person name="Ahrendt S.R."/>
            <person name="Lipzen A."/>
            <person name="Sullivan W."/>
            <person name="Andreopoulos W.B."/>
            <person name="Clum A."/>
            <person name="Lindquist E."/>
            <person name="Daum C."/>
            <person name="Ramamoorthy G.K."/>
            <person name="Gryganskyi A."/>
            <person name="Culley D."/>
            <person name="Magnuson J.K."/>
            <person name="James T.Y."/>
            <person name="O'Malley M.A."/>
            <person name="Stajich J.E."/>
            <person name="Spatafora J.W."/>
            <person name="Visel A."/>
            <person name="Grigoriev I.V."/>
        </authorList>
    </citation>
    <scope>NUCLEOTIDE SEQUENCE [LARGE SCALE GENOMIC DNA]</scope>
    <source>
        <strain evidence="2 3">CBS 129021</strain>
    </source>
</reference>
<organism evidence="2 3">
    <name type="scientific">Pseudomassariella vexata</name>
    <dbReference type="NCBI Taxonomy" id="1141098"/>
    <lineage>
        <taxon>Eukaryota</taxon>
        <taxon>Fungi</taxon>
        <taxon>Dikarya</taxon>
        <taxon>Ascomycota</taxon>
        <taxon>Pezizomycotina</taxon>
        <taxon>Sordariomycetes</taxon>
        <taxon>Xylariomycetidae</taxon>
        <taxon>Amphisphaeriales</taxon>
        <taxon>Pseudomassariaceae</taxon>
        <taxon>Pseudomassariella</taxon>
    </lineage>
</organism>
<dbReference type="Proteomes" id="UP000193689">
    <property type="component" value="Unassembled WGS sequence"/>
</dbReference>
<gene>
    <name evidence="2" type="ORF">BCR38DRAFT_412138</name>
</gene>
<feature type="region of interest" description="Disordered" evidence="1">
    <location>
        <begin position="359"/>
        <end position="388"/>
    </location>
</feature>
<dbReference type="OrthoDB" id="4779436at2759"/>